<dbReference type="Pfam" id="PF04133">
    <property type="entry name" value="Vps55"/>
    <property type="match status" value="1"/>
</dbReference>
<keyword evidence="7" id="KW-1185">Reference proteome</keyword>
<dbReference type="EMBL" id="CACRXK020031602">
    <property type="protein sequence ID" value="CAB4043140.1"/>
    <property type="molecule type" value="Genomic_DNA"/>
</dbReference>
<evidence type="ECO:0000313" key="6">
    <source>
        <dbReference type="EMBL" id="CAB4043140.1"/>
    </source>
</evidence>
<feature type="non-terminal residue" evidence="6">
    <location>
        <position position="79"/>
    </location>
</feature>
<evidence type="ECO:0000256" key="1">
    <source>
        <dbReference type="ARBA" id="ARBA00004141"/>
    </source>
</evidence>
<dbReference type="OrthoDB" id="14246at2759"/>
<sequence length="79" mass="8556">IILLSFTGAIGILLVVLGCALPQYGIWWPFFVLMFYLLAPLPTIIANRLSESYGISSGTSNLCKEISLFLTSGIVLSAF</sequence>
<protein>
    <submittedName>
        <fullName evidence="6">Leptin receptor gene-related -like</fullName>
    </submittedName>
</protein>
<keyword evidence="5" id="KW-0472">Membrane</keyword>
<accession>A0A7D9K980</accession>
<dbReference type="PANTHER" id="PTHR12050:SF0">
    <property type="entry name" value="RH04491P"/>
    <property type="match status" value="1"/>
</dbReference>
<feature type="non-terminal residue" evidence="6">
    <location>
        <position position="1"/>
    </location>
</feature>
<name>A0A7D9K980_PARCT</name>
<keyword evidence="6" id="KW-0675">Receptor</keyword>
<dbReference type="GO" id="GO:0032511">
    <property type="term" value="P:late endosome to vacuole transport via multivesicular body sorting pathway"/>
    <property type="evidence" value="ECO:0007669"/>
    <property type="project" value="TreeGrafter"/>
</dbReference>
<comment type="similarity">
    <text evidence="2">Belongs to the OB-RGRP/VPS55 family.</text>
</comment>
<organism evidence="6 7">
    <name type="scientific">Paramuricea clavata</name>
    <name type="common">Red gorgonian</name>
    <name type="synonym">Violescent sea-whip</name>
    <dbReference type="NCBI Taxonomy" id="317549"/>
    <lineage>
        <taxon>Eukaryota</taxon>
        <taxon>Metazoa</taxon>
        <taxon>Cnidaria</taxon>
        <taxon>Anthozoa</taxon>
        <taxon>Octocorallia</taxon>
        <taxon>Malacalcyonacea</taxon>
        <taxon>Plexauridae</taxon>
        <taxon>Paramuricea</taxon>
    </lineage>
</organism>
<dbReference type="AlphaFoldDB" id="A0A7D9K980"/>
<dbReference type="PANTHER" id="PTHR12050">
    <property type="entry name" value="LEPTIN RECEPTOR-RELATED"/>
    <property type="match status" value="1"/>
</dbReference>
<evidence type="ECO:0000256" key="4">
    <source>
        <dbReference type="ARBA" id="ARBA00022989"/>
    </source>
</evidence>
<reference evidence="6" key="1">
    <citation type="submission" date="2020-04" db="EMBL/GenBank/DDBJ databases">
        <authorList>
            <person name="Alioto T."/>
            <person name="Alioto T."/>
            <person name="Gomez Garrido J."/>
        </authorList>
    </citation>
    <scope>NUCLEOTIDE SEQUENCE</scope>
    <source>
        <strain evidence="6">A484AB</strain>
    </source>
</reference>
<keyword evidence="3" id="KW-0812">Transmembrane</keyword>
<comment type="subcellular location">
    <subcellularLocation>
        <location evidence="1">Membrane</location>
        <topology evidence="1">Multi-pass membrane protein</topology>
    </subcellularLocation>
</comment>
<keyword evidence="4" id="KW-1133">Transmembrane helix</keyword>
<gene>
    <name evidence="6" type="ORF">PACLA_8A088970</name>
</gene>
<comment type="caution">
    <text evidence="6">The sequence shown here is derived from an EMBL/GenBank/DDBJ whole genome shotgun (WGS) entry which is preliminary data.</text>
</comment>
<dbReference type="GO" id="GO:0005768">
    <property type="term" value="C:endosome"/>
    <property type="evidence" value="ECO:0007669"/>
    <property type="project" value="TreeGrafter"/>
</dbReference>
<dbReference type="GO" id="GO:0016020">
    <property type="term" value="C:membrane"/>
    <property type="evidence" value="ECO:0007669"/>
    <property type="project" value="UniProtKB-SubCell"/>
</dbReference>
<evidence type="ECO:0000313" key="7">
    <source>
        <dbReference type="Proteomes" id="UP001152795"/>
    </source>
</evidence>
<proteinExistence type="inferred from homology"/>
<dbReference type="Proteomes" id="UP001152795">
    <property type="component" value="Unassembled WGS sequence"/>
</dbReference>
<evidence type="ECO:0000256" key="3">
    <source>
        <dbReference type="ARBA" id="ARBA00022692"/>
    </source>
</evidence>
<dbReference type="InterPro" id="IPR007262">
    <property type="entry name" value="Vps55/LEPROT"/>
</dbReference>
<evidence type="ECO:0000256" key="2">
    <source>
        <dbReference type="ARBA" id="ARBA00005645"/>
    </source>
</evidence>
<evidence type="ECO:0000256" key="5">
    <source>
        <dbReference type="ARBA" id="ARBA00023136"/>
    </source>
</evidence>